<feature type="region of interest" description="Disordered" evidence="1">
    <location>
        <begin position="68"/>
        <end position="98"/>
    </location>
</feature>
<dbReference type="PANTHER" id="PTHR34153">
    <property type="entry name" value="SI:CH211-262H13.3-RELATED-RELATED"/>
    <property type="match status" value="1"/>
</dbReference>
<dbReference type="AlphaFoldDB" id="A0AAV8WX72"/>
<accession>A0AAV8WX72</accession>
<gene>
    <name evidence="2" type="ORF">NQ314_015897</name>
</gene>
<keyword evidence="3" id="KW-1185">Reference proteome</keyword>
<sequence>MVRFCYWPDYIRSEHTVLMTLRENFDLELSRCLVCPINVKSQHIYAVVKYRSSSYERAKSKLKILEEQTNVSQTSDDADDVRNHTKNRKENALSGSQRRRIVNSRCNDDFCDLNSSSDEDKIPAPPTLKYDNPKQDIRRADILKKSKYYLCSENENISEPLVAATDTVNSKRRINKVETIKNVNKYFCSKSTAVEKVAPELATINHVKSTINSNSSQIVKKVKSLKKWKYSSRIIIKEMLRKVENLCQKMDYLITINQAYANVDIASGNFEIDDFPTKTEEGLNKFNEELENKEIFSKMCVTLQVVGGKDIKDSIRRLLGKIIDHELSLMCNWLGTK</sequence>
<reference evidence="2" key="1">
    <citation type="journal article" date="2023" name="Insect Mol. Biol.">
        <title>Genome sequencing provides insights into the evolution of gene families encoding plant cell wall-degrading enzymes in longhorned beetles.</title>
        <authorList>
            <person name="Shin N.R."/>
            <person name="Okamura Y."/>
            <person name="Kirsch R."/>
            <person name="Pauchet Y."/>
        </authorList>
    </citation>
    <scope>NUCLEOTIDE SEQUENCE</scope>
    <source>
        <strain evidence="2">RBIC_L_NR</strain>
    </source>
</reference>
<protein>
    <recommendedName>
        <fullName evidence="4">DUF4806 domain-containing protein</fullName>
    </recommendedName>
</protein>
<dbReference type="Proteomes" id="UP001162156">
    <property type="component" value="Unassembled WGS sequence"/>
</dbReference>
<evidence type="ECO:0000313" key="3">
    <source>
        <dbReference type="Proteomes" id="UP001162156"/>
    </source>
</evidence>
<name>A0AAV8WX72_9CUCU</name>
<evidence type="ECO:0000256" key="1">
    <source>
        <dbReference type="SAM" id="MobiDB-lite"/>
    </source>
</evidence>
<feature type="compositionally biased region" description="Basic and acidic residues" evidence="1">
    <location>
        <begin position="80"/>
        <end position="91"/>
    </location>
</feature>
<evidence type="ECO:0000313" key="2">
    <source>
        <dbReference type="EMBL" id="KAJ8931225.1"/>
    </source>
</evidence>
<organism evidence="2 3">
    <name type="scientific">Rhamnusium bicolor</name>
    <dbReference type="NCBI Taxonomy" id="1586634"/>
    <lineage>
        <taxon>Eukaryota</taxon>
        <taxon>Metazoa</taxon>
        <taxon>Ecdysozoa</taxon>
        <taxon>Arthropoda</taxon>
        <taxon>Hexapoda</taxon>
        <taxon>Insecta</taxon>
        <taxon>Pterygota</taxon>
        <taxon>Neoptera</taxon>
        <taxon>Endopterygota</taxon>
        <taxon>Coleoptera</taxon>
        <taxon>Polyphaga</taxon>
        <taxon>Cucujiformia</taxon>
        <taxon>Chrysomeloidea</taxon>
        <taxon>Cerambycidae</taxon>
        <taxon>Lepturinae</taxon>
        <taxon>Rhagiini</taxon>
        <taxon>Rhamnusium</taxon>
    </lineage>
</organism>
<dbReference type="PANTHER" id="PTHR34153:SF2">
    <property type="entry name" value="SI:CH211-262H13.3-RELATED"/>
    <property type="match status" value="1"/>
</dbReference>
<comment type="caution">
    <text evidence="2">The sequence shown here is derived from an EMBL/GenBank/DDBJ whole genome shotgun (WGS) entry which is preliminary data.</text>
</comment>
<dbReference type="EMBL" id="JANEYF010004432">
    <property type="protein sequence ID" value="KAJ8931225.1"/>
    <property type="molecule type" value="Genomic_DNA"/>
</dbReference>
<proteinExistence type="predicted"/>
<evidence type="ECO:0008006" key="4">
    <source>
        <dbReference type="Google" id="ProtNLM"/>
    </source>
</evidence>